<keyword evidence="2" id="KW-1185">Reference proteome</keyword>
<gene>
    <name evidence="1" type="ORF">HH212_06545</name>
</gene>
<dbReference type="PROSITE" id="PS51257">
    <property type="entry name" value="PROKAR_LIPOPROTEIN"/>
    <property type="match status" value="1"/>
</dbReference>
<dbReference type="RefSeq" id="WP_169434679.1">
    <property type="nucleotide sequence ID" value="NZ_CP051685.1"/>
</dbReference>
<name>A0A7Z2VV31_9BURK</name>
<organism evidence="1 2">
    <name type="scientific">Massilia forsythiae</name>
    <dbReference type="NCBI Taxonomy" id="2728020"/>
    <lineage>
        <taxon>Bacteria</taxon>
        <taxon>Pseudomonadati</taxon>
        <taxon>Pseudomonadota</taxon>
        <taxon>Betaproteobacteria</taxon>
        <taxon>Burkholderiales</taxon>
        <taxon>Oxalobacteraceae</taxon>
        <taxon>Telluria group</taxon>
        <taxon>Massilia</taxon>
    </lineage>
</organism>
<evidence type="ECO:0000313" key="1">
    <source>
        <dbReference type="EMBL" id="QJD99728.1"/>
    </source>
</evidence>
<accession>A0A7Z2VV31</accession>
<proteinExistence type="predicted"/>
<reference evidence="1 2" key="1">
    <citation type="submission" date="2020-04" db="EMBL/GenBank/DDBJ databases">
        <title>Genome sequencing of novel species.</title>
        <authorList>
            <person name="Heo J."/>
            <person name="Kim S.-J."/>
            <person name="Kim J.-S."/>
            <person name="Hong S.-B."/>
            <person name="Kwon S.-W."/>
        </authorList>
    </citation>
    <scope>NUCLEOTIDE SEQUENCE [LARGE SCALE GENOMIC DNA]</scope>
    <source>
        <strain evidence="1 2">GN2-R2</strain>
    </source>
</reference>
<dbReference type="AlphaFoldDB" id="A0A7Z2VV31"/>
<evidence type="ECO:0000313" key="2">
    <source>
        <dbReference type="Proteomes" id="UP000502415"/>
    </source>
</evidence>
<dbReference type="KEGG" id="mfy:HH212_06545"/>
<sequence>MREQLSRIAAMVGVTVLATGCATPYSPVPVATHFPTSEQQKLQAGAHWTAITGHIEKQLLPALNNGPRVALYVQPLQGTPFTRAVAGQLMTSLVNDGYVVAKTPRDALKVEVDTQVVAFSGDRPQYKYHGERSALVAGVWALTEVHHTALGLATAAIFADDAYAWFRSQFSSGDTPKTEIIVTVAVSDDQRYYARQTSVYYTVDSDRRLYETAPLRPAQPVKTFAVTGEAK</sequence>
<protein>
    <submittedName>
        <fullName evidence="1">Uncharacterized protein</fullName>
    </submittedName>
</protein>
<dbReference type="Proteomes" id="UP000502415">
    <property type="component" value="Chromosome"/>
</dbReference>
<dbReference type="EMBL" id="CP051685">
    <property type="protein sequence ID" value="QJD99728.1"/>
    <property type="molecule type" value="Genomic_DNA"/>
</dbReference>